<evidence type="ECO:0000256" key="6">
    <source>
        <dbReference type="ARBA" id="ARBA00022982"/>
    </source>
</evidence>
<dbReference type="GO" id="GO:0009055">
    <property type="term" value="F:electron transfer activity"/>
    <property type="evidence" value="ECO:0007669"/>
    <property type="project" value="UniProtKB-UniRule"/>
</dbReference>
<feature type="domain" description="Flavodoxin-like" evidence="8">
    <location>
        <begin position="4"/>
        <end position="140"/>
    </location>
</feature>
<dbReference type="InterPro" id="IPR010087">
    <property type="entry name" value="Flav_short"/>
</dbReference>
<evidence type="ECO:0000256" key="5">
    <source>
        <dbReference type="ARBA" id="ARBA00022643"/>
    </source>
</evidence>
<dbReference type="GO" id="GO:0016651">
    <property type="term" value="F:oxidoreductase activity, acting on NAD(P)H"/>
    <property type="evidence" value="ECO:0007669"/>
    <property type="project" value="UniProtKB-ARBA"/>
</dbReference>
<dbReference type="InterPro" id="IPR001226">
    <property type="entry name" value="Flavodoxin_CS"/>
</dbReference>
<dbReference type="RefSeq" id="WP_021943657.1">
    <property type="nucleotide sequence ID" value="NZ_JACOOX010000002.1"/>
</dbReference>
<dbReference type="EMBL" id="JACOOX010000002">
    <property type="protein sequence ID" value="MBC5662201.1"/>
    <property type="molecule type" value="Genomic_DNA"/>
</dbReference>
<accession>A0A8I0DUL1</accession>
<evidence type="ECO:0000256" key="7">
    <source>
        <dbReference type="RuleBase" id="RU367037"/>
    </source>
</evidence>
<organism evidence="9 10">
    <name type="scientific">Coprococcus hominis</name>
    <name type="common">ex Liu et al. 2022</name>
    <dbReference type="NCBI Taxonomy" id="2763039"/>
    <lineage>
        <taxon>Bacteria</taxon>
        <taxon>Bacillati</taxon>
        <taxon>Bacillota</taxon>
        <taxon>Clostridia</taxon>
        <taxon>Lachnospirales</taxon>
        <taxon>Lachnospiraceae</taxon>
        <taxon>Coprococcus</taxon>
    </lineage>
</organism>
<reference evidence="9 10" key="1">
    <citation type="submission" date="2020-08" db="EMBL/GenBank/DDBJ databases">
        <title>Genome public.</title>
        <authorList>
            <person name="Liu C."/>
            <person name="Sun Q."/>
        </authorList>
    </citation>
    <scope>NUCLEOTIDE SEQUENCE [LARGE SCALE GENOMIC DNA]</scope>
    <source>
        <strain evidence="9 10">NSJ-10</strain>
    </source>
</reference>
<comment type="cofactor">
    <cofactor evidence="1 7">
        <name>FMN</name>
        <dbReference type="ChEBI" id="CHEBI:58210"/>
    </cofactor>
</comment>
<dbReference type="AlphaFoldDB" id="A0A8I0DUL1"/>
<keyword evidence="5 7" id="KW-0288">FMN</keyword>
<keyword evidence="6 7" id="KW-0249">Electron transport</keyword>
<dbReference type="PANTHER" id="PTHR32145:SF11">
    <property type="entry name" value="DIFLAVIN FLAVOPROTEIN A 2-RELATED"/>
    <property type="match status" value="1"/>
</dbReference>
<dbReference type="InterPro" id="IPR051285">
    <property type="entry name" value="NADH_oxidoreductase_modular"/>
</dbReference>
<evidence type="ECO:0000313" key="9">
    <source>
        <dbReference type="EMBL" id="MBC5662201.1"/>
    </source>
</evidence>
<evidence type="ECO:0000256" key="4">
    <source>
        <dbReference type="ARBA" id="ARBA00022630"/>
    </source>
</evidence>
<proteinExistence type="inferred from homology"/>
<comment type="similarity">
    <text evidence="2 7">Belongs to the flavodoxin family.</text>
</comment>
<dbReference type="Gene3D" id="3.40.50.360">
    <property type="match status" value="1"/>
</dbReference>
<dbReference type="PROSITE" id="PS00201">
    <property type="entry name" value="FLAVODOXIN"/>
    <property type="match status" value="1"/>
</dbReference>
<dbReference type="PROSITE" id="PS50902">
    <property type="entry name" value="FLAVODOXIN_LIKE"/>
    <property type="match status" value="1"/>
</dbReference>
<keyword evidence="4 7" id="KW-0285">Flavoprotein</keyword>
<dbReference type="PANTHER" id="PTHR32145">
    <property type="entry name" value="DIFLAVIN FLAVOPROTEIN A 2-RELATED"/>
    <property type="match status" value="1"/>
</dbReference>
<dbReference type="InterPro" id="IPR008254">
    <property type="entry name" value="Flavodoxin/NO_synth"/>
</dbReference>
<name>A0A8I0DUL1_9FIRM</name>
<evidence type="ECO:0000256" key="2">
    <source>
        <dbReference type="ARBA" id="ARBA00005267"/>
    </source>
</evidence>
<dbReference type="Proteomes" id="UP000615234">
    <property type="component" value="Unassembled WGS sequence"/>
</dbReference>
<comment type="function">
    <text evidence="7">Low-potential electron donor to a number of redox enzymes.</text>
</comment>
<dbReference type="SUPFAM" id="SSF52218">
    <property type="entry name" value="Flavoproteins"/>
    <property type="match status" value="1"/>
</dbReference>
<dbReference type="NCBIfam" id="TIGR01753">
    <property type="entry name" value="flav_short"/>
    <property type="match status" value="1"/>
</dbReference>
<comment type="caution">
    <text evidence="9">The sequence shown here is derived from an EMBL/GenBank/DDBJ whole genome shotgun (WGS) entry which is preliminary data.</text>
</comment>
<evidence type="ECO:0000256" key="1">
    <source>
        <dbReference type="ARBA" id="ARBA00001917"/>
    </source>
</evidence>
<dbReference type="GO" id="GO:0010181">
    <property type="term" value="F:FMN binding"/>
    <property type="evidence" value="ECO:0007669"/>
    <property type="project" value="UniProtKB-UniRule"/>
</dbReference>
<evidence type="ECO:0000259" key="8">
    <source>
        <dbReference type="PROSITE" id="PS50902"/>
    </source>
</evidence>
<evidence type="ECO:0000313" key="10">
    <source>
        <dbReference type="Proteomes" id="UP000615234"/>
    </source>
</evidence>
<sequence length="140" mass="14601">MSKVAVVYWSGTGNTALMAQAVAEGAKAKGAECDLLTSAEFTADMVDNYDAIAFGCPAMGAEVLEESEFEPMFAECEPALNGKKIAIFGSYGWGSGEWMDTWEAQCQADGAVFAAAPLICHETPDEAGLADCTALGEALV</sequence>
<dbReference type="InterPro" id="IPR029039">
    <property type="entry name" value="Flavoprotein-like_sf"/>
</dbReference>
<dbReference type="Pfam" id="PF00258">
    <property type="entry name" value="Flavodoxin_1"/>
    <property type="match status" value="1"/>
</dbReference>
<gene>
    <name evidence="9" type="ORF">H8S09_04720</name>
</gene>
<keyword evidence="10" id="KW-1185">Reference proteome</keyword>
<evidence type="ECO:0000256" key="3">
    <source>
        <dbReference type="ARBA" id="ARBA00022448"/>
    </source>
</evidence>
<protein>
    <recommendedName>
        <fullName evidence="7">Flavodoxin</fullName>
    </recommendedName>
</protein>
<keyword evidence="3 7" id="KW-0813">Transport</keyword>